<feature type="region of interest" description="Disordered" evidence="2">
    <location>
        <begin position="1"/>
        <end position="26"/>
    </location>
</feature>
<evidence type="ECO:0000256" key="1">
    <source>
        <dbReference type="ARBA" id="ARBA00023125"/>
    </source>
</evidence>
<evidence type="ECO:0000313" key="5">
    <source>
        <dbReference type="Proteomes" id="UP000592181"/>
    </source>
</evidence>
<evidence type="ECO:0000256" key="2">
    <source>
        <dbReference type="SAM" id="MobiDB-lite"/>
    </source>
</evidence>
<dbReference type="PROSITE" id="PS50937">
    <property type="entry name" value="HTH_MERR_2"/>
    <property type="match status" value="1"/>
</dbReference>
<dbReference type="AlphaFoldDB" id="A0A852X6L5"/>
<comment type="caution">
    <text evidence="4">The sequence shown here is derived from an EMBL/GenBank/DDBJ whole genome shotgun (WGS) entry which is preliminary data.</text>
</comment>
<reference evidence="4 5" key="1">
    <citation type="submission" date="2020-07" db="EMBL/GenBank/DDBJ databases">
        <title>Sequencing the genomes of 1000 actinobacteria strains.</title>
        <authorList>
            <person name="Klenk H.-P."/>
        </authorList>
    </citation>
    <scope>NUCLEOTIDE SEQUENCE [LARGE SCALE GENOMIC DNA]</scope>
    <source>
        <strain evidence="4 5">DSM 24723</strain>
    </source>
</reference>
<feature type="domain" description="HTH merR-type" evidence="3">
    <location>
        <begin position="47"/>
        <end position="111"/>
    </location>
</feature>
<dbReference type="Proteomes" id="UP000592181">
    <property type="component" value="Unassembled WGS sequence"/>
</dbReference>
<accession>A0A852X6L5</accession>
<dbReference type="PANTHER" id="PTHR30204">
    <property type="entry name" value="REDOX-CYCLING DRUG-SENSING TRANSCRIPTIONAL ACTIVATOR SOXR"/>
    <property type="match status" value="1"/>
</dbReference>
<protein>
    <submittedName>
        <fullName evidence="4">DNA-binding transcriptional MerR regulator</fullName>
    </submittedName>
</protein>
<dbReference type="InterPro" id="IPR009061">
    <property type="entry name" value="DNA-bd_dom_put_sf"/>
</dbReference>
<dbReference type="PANTHER" id="PTHR30204:SF3">
    <property type="entry name" value="HTH MERR-TYPE DOMAIN-CONTAINING PROTEIN"/>
    <property type="match status" value="1"/>
</dbReference>
<dbReference type="InterPro" id="IPR047057">
    <property type="entry name" value="MerR_fam"/>
</dbReference>
<evidence type="ECO:0000313" key="4">
    <source>
        <dbReference type="EMBL" id="NYG38078.1"/>
    </source>
</evidence>
<keyword evidence="5" id="KW-1185">Reference proteome</keyword>
<dbReference type="EMBL" id="JACBZX010000001">
    <property type="protein sequence ID" value="NYG38078.1"/>
    <property type="molecule type" value="Genomic_DNA"/>
</dbReference>
<dbReference type="InterPro" id="IPR000551">
    <property type="entry name" value="MerR-type_HTH_dom"/>
</dbReference>
<dbReference type="SMART" id="SM00422">
    <property type="entry name" value="HTH_MERR"/>
    <property type="match status" value="1"/>
</dbReference>
<dbReference type="Gene3D" id="1.10.1660.10">
    <property type="match status" value="1"/>
</dbReference>
<feature type="region of interest" description="Disordered" evidence="2">
    <location>
        <begin position="172"/>
        <end position="201"/>
    </location>
</feature>
<evidence type="ECO:0000259" key="3">
    <source>
        <dbReference type="PROSITE" id="PS50937"/>
    </source>
</evidence>
<keyword evidence="1 4" id="KW-0238">DNA-binding</keyword>
<dbReference type="GO" id="GO:0003677">
    <property type="term" value="F:DNA binding"/>
    <property type="evidence" value="ECO:0007669"/>
    <property type="project" value="UniProtKB-KW"/>
</dbReference>
<sequence length="201" mass="21654">MDAENDAVTTSPTPVSTATPGRQGMLFDDDLPELSEDIGYRGPAACKAAGITYRQLDYWARTGLVEPSVRGAAGSGSQRLYGFRDILVLKVVKRLLDTGVSLQQIRVAIQTLRERGVEDLAQITLMSDGASVYECTSADEVIDLVQGGQGVFGIAVGRVWREVEGSLMELPSERTDVDDLDAEPAEVPGDELGARRRARLA</sequence>
<dbReference type="SUPFAM" id="SSF46955">
    <property type="entry name" value="Putative DNA-binding domain"/>
    <property type="match status" value="1"/>
</dbReference>
<feature type="compositionally biased region" description="Low complexity" evidence="2">
    <location>
        <begin position="7"/>
        <end position="20"/>
    </location>
</feature>
<proteinExistence type="predicted"/>
<dbReference type="Pfam" id="PF13411">
    <property type="entry name" value="MerR_1"/>
    <property type="match status" value="1"/>
</dbReference>
<gene>
    <name evidence="4" type="ORF">BJY28_002547</name>
</gene>
<name>A0A852X6L5_9MICO</name>
<organism evidence="4 5">
    <name type="scientific">Janibacter alkaliphilus</name>
    <dbReference type="NCBI Taxonomy" id="1069963"/>
    <lineage>
        <taxon>Bacteria</taxon>
        <taxon>Bacillati</taxon>
        <taxon>Actinomycetota</taxon>
        <taxon>Actinomycetes</taxon>
        <taxon>Micrococcales</taxon>
        <taxon>Intrasporangiaceae</taxon>
        <taxon>Janibacter</taxon>
    </lineage>
</organism>
<dbReference type="GO" id="GO:0003700">
    <property type="term" value="F:DNA-binding transcription factor activity"/>
    <property type="evidence" value="ECO:0007669"/>
    <property type="project" value="InterPro"/>
</dbReference>